<dbReference type="PANTHER" id="PTHR11559">
    <property type="entry name" value="CARBOXYLESTERASE"/>
    <property type="match status" value="1"/>
</dbReference>
<evidence type="ECO:0000256" key="3">
    <source>
        <dbReference type="SAM" id="Phobius"/>
    </source>
</evidence>
<dbReference type="SUPFAM" id="SSF53474">
    <property type="entry name" value="alpha/beta-Hydrolases"/>
    <property type="match status" value="2"/>
</dbReference>
<sequence length="709" mass="75354">MFTSLPSQSLIDDAEIPMVEHSRRIDKKTQKICLIGWLVALLFCLATIAELVVIVCFVRVPPERLRRVIVSVQSGPVQGYQSTRSREFLGIPFAQPPVGALRWKAPQEPTPWTQTLVASHFQKACMQPLSATVPDVSEDCLYLNVFTPTEERLKYHAADGDPAHAKLPVLVFIHGGSGRTGSASQGIPTLFNGTNLAAAHGSVVVVTFNYRLGPFGFLATDSLAAEGSATVGQYAALDQAAALRWVHTNIANFGGNPEAVTLVGQSAGGAYALDMLVRQQPAALGNVSTYFQRVISLSGASSYPGFYSSLTVATALGAAVAAEMGCPEGGLACMRAIDAATVMKAFTARAPPGVIAQPIDGATLPAHPLQLIRQGRYNSNVPVRPAPCTRPACTRPACPRPACPRPARPRPACPRPSPLGAMAGACGLISGGGGWAVVAGRRRVLQVVLGFVRAESLGYFHGVAFMQKPVPRAAFTEAFLGSLNDTAAALSSLPIGLLKPGATLDGLFSTDSPYMPASQPSPAHSRVCAPVGLCENYRDGTTRELSDDCRPLVTDMIAGDWAGRCSVRHTALALSATGKRAPLWMFEFAESVLCPAVPGSLLPELASAPAHSDELPYFFNTISSDSCADPALAKCKTSPQQFGAGIFLRDFTACFSDTGSPEGCENPAMHWPQWTPEREDHLVLSRASRVARAEMALACDWWENRLNYA</sequence>
<organism evidence="5 6">
    <name type="scientific">Paratrimastix pyriformis</name>
    <dbReference type="NCBI Taxonomy" id="342808"/>
    <lineage>
        <taxon>Eukaryota</taxon>
        <taxon>Metamonada</taxon>
        <taxon>Preaxostyla</taxon>
        <taxon>Paratrimastigidae</taxon>
        <taxon>Paratrimastix</taxon>
    </lineage>
</organism>
<evidence type="ECO:0000256" key="2">
    <source>
        <dbReference type="ARBA" id="ARBA00022801"/>
    </source>
</evidence>
<dbReference type="InterPro" id="IPR019826">
    <property type="entry name" value="Carboxylesterase_B_AS"/>
</dbReference>
<comment type="similarity">
    <text evidence="1">Belongs to the type-B carboxylesterase/lipase family.</text>
</comment>
<dbReference type="InterPro" id="IPR019819">
    <property type="entry name" value="Carboxylesterase_B_CS"/>
</dbReference>
<comment type="caution">
    <text evidence="5">The sequence shown here is derived from an EMBL/GenBank/DDBJ whole genome shotgun (WGS) entry which is preliminary data.</text>
</comment>
<dbReference type="InterPro" id="IPR002018">
    <property type="entry name" value="CarbesteraseB"/>
</dbReference>
<dbReference type="EMBL" id="JAPMOS010000107">
    <property type="protein sequence ID" value="KAJ4455457.1"/>
    <property type="molecule type" value="Genomic_DNA"/>
</dbReference>
<name>A0ABQ8U7Z7_9EUKA</name>
<dbReference type="Gene3D" id="3.40.50.1820">
    <property type="entry name" value="alpha/beta hydrolase"/>
    <property type="match status" value="2"/>
</dbReference>
<keyword evidence="6" id="KW-1185">Reference proteome</keyword>
<accession>A0ABQ8U7Z7</accession>
<feature type="transmembrane region" description="Helical" evidence="3">
    <location>
        <begin position="32"/>
        <end position="60"/>
    </location>
</feature>
<feature type="domain" description="Carboxylesterase type B" evidence="4">
    <location>
        <begin position="69"/>
        <end position="381"/>
    </location>
</feature>
<dbReference type="Pfam" id="PF00135">
    <property type="entry name" value="COesterase"/>
    <property type="match status" value="1"/>
</dbReference>
<evidence type="ECO:0000259" key="4">
    <source>
        <dbReference type="Pfam" id="PF00135"/>
    </source>
</evidence>
<keyword evidence="3" id="KW-1133">Transmembrane helix</keyword>
<evidence type="ECO:0000313" key="5">
    <source>
        <dbReference type="EMBL" id="KAJ4455457.1"/>
    </source>
</evidence>
<keyword evidence="3" id="KW-0812">Transmembrane</keyword>
<evidence type="ECO:0000256" key="1">
    <source>
        <dbReference type="ARBA" id="ARBA00005964"/>
    </source>
</evidence>
<proteinExistence type="inferred from homology"/>
<dbReference type="Proteomes" id="UP001141327">
    <property type="component" value="Unassembled WGS sequence"/>
</dbReference>
<reference evidence="5" key="1">
    <citation type="journal article" date="2022" name="bioRxiv">
        <title>Genomics of Preaxostyla Flagellates Illuminates Evolutionary Transitions and the Path Towards Mitochondrial Loss.</title>
        <authorList>
            <person name="Novak L.V.F."/>
            <person name="Treitli S.C."/>
            <person name="Pyrih J."/>
            <person name="Halakuc P."/>
            <person name="Pipaliya S.V."/>
            <person name="Vacek V."/>
            <person name="Brzon O."/>
            <person name="Soukal P."/>
            <person name="Eme L."/>
            <person name="Dacks J.B."/>
            <person name="Karnkowska A."/>
            <person name="Elias M."/>
            <person name="Hampl V."/>
        </authorList>
    </citation>
    <scope>NUCLEOTIDE SEQUENCE</scope>
    <source>
        <strain evidence="5">RCP-MX</strain>
    </source>
</reference>
<protein>
    <submittedName>
        <fullName evidence="5">Carboxylesterase family protein</fullName>
    </submittedName>
</protein>
<dbReference type="InterPro" id="IPR050309">
    <property type="entry name" value="Type-B_Carboxylest/Lipase"/>
</dbReference>
<keyword evidence="2" id="KW-0378">Hydrolase</keyword>
<evidence type="ECO:0000313" key="6">
    <source>
        <dbReference type="Proteomes" id="UP001141327"/>
    </source>
</evidence>
<dbReference type="InterPro" id="IPR029058">
    <property type="entry name" value="AB_hydrolase_fold"/>
</dbReference>
<gene>
    <name evidence="5" type="ORF">PAPYR_9605</name>
</gene>
<dbReference type="PROSITE" id="PS00941">
    <property type="entry name" value="CARBOXYLESTERASE_B_2"/>
    <property type="match status" value="1"/>
</dbReference>
<keyword evidence="3" id="KW-0472">Membrane</keyword>
<dbReference type="PROSITE" id="PS00122">
    <property type="entry name" value="CARBOXYLESTERASE_B_1"/>
    <property type="match status" value="1"/>
</dbReference>